<sequence>MFDQYRDPIATLIHGMTDATANLPDRWVQGEDSLVQRTHAKSAYFFNLGPLSSRIYFFSVYAHQDSPHVDSPLFLLTQTEQSSEEALGRETLIIAGGLKRLGPREVGDARATKTARHQLWTRSAPLVSCTAETHRKYKPTLNRLTTGSTRSWISTIPSDPPHLFPSLYQWPRGCFDYDTDDDGPRVLQSHSRRSARVCPRVSILWNVMYGRRSAPQLRRANARDYKYHRYNLYAASWPPRLDGTAV</sequence>
<evidence type="ECO:0000313" key="2">
    <source>
        <dbReference type="Proteomes" id="UP000479190"/>
    </source>
</evidence>
<dbReference type="EMBL" id="CADCXV010000259">
    <property type="protein sequence ID" value="CAB0029148.1"/>
    <property type="molecule type" value="Genomic_DNA"/>
</dbReference>
<accession>A0A6H5HUK8</accession>
<gene>
    <name evidence="1" type="ORF">TBRA_LOCUS1226</name>
</gene>
<name>A0A6H5HUK8_9HYME</name>
<keyword evidence="2" id="KW-1185">Reference proteome</keyword>
<dbReference type="Proteomes" id="UP000479190">
    <property type="component" value="Unassembled WGS sequence"/>
</dbReference>
<protein>
    <submittedName>
        <fullName evidence="1">Uncharacterized protein</fullName>
    </submittedName>
</protein>
<evidence type="ECO:0000313" key="1">
    <source>
        <dbReference type="EMBL" id="CAB0029148.1"/>
    </source>
</evidence>
<organism evidence="1 2">
    <name type="scientific">Trichogramma brassicae</name>
    <dbReference type="NCBI Taxonomy" id="86971"/>
    <lineage>
        <taxon>Eukaryota</taxon>
        <taxon>Metazoa</taxon>
        <taxon>Ecdysozoa</taxon>
        <taxon>Arthropoda</taxon>
        <taxon>Hexapoda</taxon>
        <taxon>Insecta</taxon>
        <taxon>Pterygota</taxon>
        <taxon>Neoptera</taxon>
        <taxon>Endopterygota</taxon>
        <taxon>Hymenoptera</taxon>
        <taxon>Apocrita</taxon>
        <taxon>Proctotrupomorpha</taxon>
        <taxon>Chalcidoidea</taxon>
        <taxon>Trichogrammatidae</taxon>
        <taxon>Trichogramma</taxon>
    </lineage>
</organism>
<proteinExistence type="predicted"/>
<reference evidence="1 2" key="1">
    <citation type="submission" date="2020-02" db="EMBL/GenBank/DDBJ databases">
        <authorList>
            <person name="Ferguson B K."/>
        </authorList>
    </citation>
    <scope>NUCLEOTIDE SEQUENCE [LARGE SCALE GENOMIC DNA]</scope>
</reference>
<dbReference type="AlphaFoldDB" id="A0A6H5HUK8"/>